<dbReference type="AlphaFoldDB" id="A0A2G1W4E8"/>
<name>A0A2G1W4E8_9BACT</name>
<reference evidence="2 3" key="1">
    <citation type="submission" date="2017-06" db="EMBL/GenBank/DDBJ databases">
        <title>Description of Rhodopirellula bahusiensis sp. nov.</title>
        <authorList>
            <person name="Kizina J."/>
            <person name="Harder J."/>
        </authorList>
    </citation>
    <scope>NUCLEOTIDE SEQUENCE [LARGE SCALE GENOMIC DNA]</scope>
    <source>
        <strain evidence="2 3">SWK21</strain>
    </source>
</reference>
<keyword evidence="3" id="KW-1185">Reference proteome</keyword>
<feature type="compositionally biased region" description="Basic residues" evidence="1">
    <location>
        <begin position="13"/>
        <end position="25"/>
    </location>
</feature>
<dbReference type="Proteomes" id="UP000225740">
    <property type="component" value="Unassembled WGS sequence"/>
</dbReference>
<proteinExistence type="predicted"/>
<comment type="caution">
    <text evidence="2">The sequence shown here is derived from an EMBL/GenBank/DDBJ whole genome shotgun (WGS) entry which is preliminary data.</text>
</comment>
<evidence type="ECO:0000256" key="1">
    <source>
        <dbReference type="SAM" id="MobiDB-lite"/>
    </source>
</evidence>
<dbReference type="EMBL" id="NIZW01000015">
    <property type="protein sequence ID" value="PHQ33700.1"/>
    <property type="molecule type" value="Genomic_DNA"/>
</dbReference>
<organism evidence="2 3">
    <name type="scientific">Rhodopirellula bahusiensis</name>
    <dbReference type="NCBI Taxonomy" id="2014065"/>
    <lineage>
        <taxon>Bacteria</taxon>
        <taxon>Pseudomonadati</taxon>
        <taxon>Planctomycetota</taxon>
        <taxon>Planctomycetia</taxon>
        <taxon>Pirellulales</taxon>
        <taxon>Pirellulaceae</taxon>
        <taxon>Rhodopirellula</taxon>
    </lineage>
</organism>
<sequence>MPAGYVEKAVGHSMKKRGFKTRQRGKNPFASFLADTSGYQEPRANAKLQHKNFRPAHPSFTLRKGRAERGRTKMPQSEYHQPTSFEPNAFWLPTWSG</sequence>
<feature type="region of interest" description="Disordered" evidence="1">
    <location>
        <begin position="1"/>
        <end position="85"/>
    </location>
</feature>
<feature type="compositionally biased region" description="Polar residues" evidence="1">
    <location>
        <begin position="74"/>
        <end position="85"/>
    </location>
</feature>
<protein>
    <submittedName>
        <fullName evidence="2">Uncharacterized protein</fullName>
    </submittedName>
</protein>
<evidence type="ECO:0000313" key="2">
    <source>
        <dbReference type="EMBL" id="PHQ33700.1"/>
    </source>
</evidence>
<evidence type="ECO:0000313" key="3">
    <source>
        <dbReference type="Proteomes" id="UP000225740"/>
    </source>
</evidence>
<accession>A0A2G1W4E8</accession>
<gene>
    <name evidence="2" type="ORF">CEE69_19205</name>
</gene>